<feature type="region of interest" description="Disordered" evidence="1">
    <location>
        <begin position="1"/>
        <end position="37"/>
    </location>
</feature>
<sequence length="37" mass="4407">MCIFHNHNGIPQWKAPTREPLNSSLERRSNQISMREK</sequence>
<accession>A0A1Y0B0G2</accession>
<organism evidence="2">
    <name type="scientific">Utricularia reniformis</name>
    <dbReference type="NCBI Taxonomy" id="192314"/>
    <lineage>
        <taxon>Eukaryota</taxon>
        <taxon>Viridiplantae</taxon>
        <taxon>Streptophyta</taxon>
        <taxon>Embryophyta</taxon>
        <taxon>Tracheophyta</taxon>
        <taxon>Spermatophyta</taxon>
        <taxon>Magnoliopsida</taxon>
        <taxon>eudicotyledons</taxon>
        <taxon>Gunneridae</taxon>
        <taxon>Pentapetalae</taxon>
        <taxon>asterids</taxon>
        <taxon>lamiids</taxon>
        <taxon>Lamiales</taxon>
        <taxon>Lentibulariaceae</taxon>
        <taxon>Utricularia</taxon>
    </lineage>
</organism>
<proteinExistence type="predicted"/>
<evidence type="ECO:0000313" key="2">
    <source>
        <dbReference type="EMBL" id="ART30883.1"/>
    </source>
</evidence>
<name>A0A1Y0B0G2_9LAMI</name>
<dbReference type="EMBL" id="KY774314">
    <property type="protein sequence ID" value="ART30883.1"/>
    <property type="molecule type" value="Genomic_DNA"/>
</dbReference>
<geneLocation type="mitochondrion" evidence="2"/>
<keyword evidence="2" id="KW-0496">Mitochondrion</keyword>
<reference evidence="2" key="1">
    <citation type="submission" date="2017-03" db="EMBL/GenBank/DDBJ databases">
        <title>The mitochondrial genome of the carnivorous plant Utricularia reniformis (Lentibulariaceae): structure, comparative analysis and evolutionary landmarks.</title>
        <authorList>
            <person name="Silva S.R."/>
            <person name="Alvarenga D.O."/>
            <person name="Michael T.P."/>
            <person name="Miranda V.F.O."/>
            <person name="Varani A.M."/>
        </authorList>
    </citation>
    <scope>NUCLEOTIDE SEQUENCE</scope>
</reference>
<feature type="compositionally biased region" description="Basic and acidic residues" evidence="1">
    <location>
        <begin position="25"/>
        <end position="37"/>
    </location>
</feature>
<evidence type="ECO:0000256" key="1">
    <source>
        <dbReference type="SAM" id="MobiDB-lite"/>
    </source>
</evidence>
<protein>
    <submittedName>
        <fullName evidence="2">Uncharacterized protein</fullName>
    </submittedName>
</protein>
<dbReference type="AlphaFoldDB" id="A0A1Y0B0G2"/>
<gene>
    <name evidence="2" type="ORF">AEK19_MT0628</name>
</gene>